<feature type="active site" description="Proton donor/acceptor" evidence="2">
    <location>
        <position position="84"/>
    </location>
</feature>
<reference evidence="4 5" key="1">
    <citation type="submission" date="2015-07" db="EMBL/GenBank/DDBJ databases">
        <title>Isolation and Genomic Characterization of a Novel Halophilic Metal-Reducing Deltaproteobacterium from the Deep Subsurface.</title>
        <authorList>
            <person name="Badalamenti J.P."/>
            <person name="Summers Z.M."/>
            <person name="Gralnick J.A."/>
            <person name="Bond D.R."/>
        </authorList>
    </citation>
    <scope>NUCLEOTIDE SEQUENCE [LARGE SCALE GENOMIC DNA]</scope>
    <source>
        <strain evidence="4 5">WTL</strain>
    </source>
</reference>
<dbReference type="OrthoDB" id="9781415at2"/>
<name>A0A0M4CUX2_9BACT</name>
<dbReference type="PIRSF" id="PIRSF000709">
    <property type="entry name" value="6PFK_2-Ptase"/>
    <property type="match status" value="1"/>
</dbReference>
<dbReference type="CDD" id="cd07067">
    <property type="entry name" value="HP_PGM_like"/>
    <property type="match status" value="1"/>
</dbReference>
<gene>
    <name evidence="4" type="primary">cobC</name>
    <name evidence="4" type="ORF">DSOUD_0616</name>
</gene>
<dbReference type="AlphaFoldDB" id="A0A0M4CUX2"/>
<dbReference type="InterPro" id="IPR050275">
    <property type="entry name" value="PGM_Phosphatase"/>
</dbReference>
<dbReference type="PATRIC" id="fig|1603606.3.peg.672"/>
<proteinExistence type="predicted"/>
<dbReference type="Proteomes" id="UP000057158">
    <property type="component" value="Chromosome"/>
</dbReference>
<sequence length="199" mass="22347">MTRTRIYLVRHGQVEGHEQKRYNGQGDIPLTAEGQAQFGLLQLRLKKKKLSAGYSSDLSRCLDGARLLLAPHELQPMARPDLRELNIGMWQGKTWRELQDEYPEEWQARLDDIIHYQVPGGESLLEMAERVRQAMGEIVAAHPGEEVLVVGHGGVNRVILLDAIGAPLDRLFHIEQDFGCLNVIDYYPDGVSVVALLNG</sequence>
<protein>
    <recommendedName>
        <fullName evidence="1">Alpha-ribazole phosphatase</fullName>
        <ecNumber evidence="1">3.1.3.73</ecNumber>
    </recommendedName>
</protein>
<dbReference type="RefSeq" id="WP_053549618.1">
    <property type="nucleotide sequence ID" value="NZ_CP010802.1"/>
</dbReference>
<evidence type="ECO:0000313" key="4">
    <source>
        <dbReference type="EMBL" id="ALC15404.1"/>
    </source>
</evidence>
<dbReference type="InterPro" id="IPR017578">
    <property type="entry name" value="Ribazole_CobC"/>
</dbReference>
<dbReference type="PANTHER" id="PTHR48100:SF10">
    <property type="entry name" value="2-CARBOXY-D-ARABINITOL-1-PHOSPHATASE-RELATED"/>
    <property type="match status" value="1"/>
</dbReference>
<keyword evidence="5" id="KW-1185">Reference proteome</keyword>
<dbReference type="InterPro" id="IPR013078">
    <property type="entry name" value="His_Pase_superF_clade-1"/>
</dbReference>
<dbReference type="SUPFAM" id="SSF53254">
    <property type="entry name" value="Phosphoglycerate mutase-like"/>
    <property type="match status" value="1"/>
</dbReference>
<evidence type="ECO:0000256" key="3">
    <source>
        <dbReference type="PIRSR" id="PIRSR613078-2"/>
    </source>
</evidence>
<dbReference type="KEGG" id="des:DSOUD_0616"/>
<dbReference type="STRING" id="1603606.DSOUD_0616"/>
<dbReference type="Pfam" id="PF00300">
    <property type="entry name" value="His_Phos_1"/>
    <property type="match status" value="1"/>
</dbReference>
<evidence type="ECO:0000256" key="1">
    <source>
        <dbReference type="NCBIfam" id="TIGR03162"/>
    </source>
</evidence>
<organism evidence="4 5">
    <name type="scientific">Desulfuromonas soudanensis</name>
    <dbReference type="NCBI Taxonomy" id="1603606"/>
    <lineage>
        <taxon>Bacteria</taxon>
        <taxon>Pseudomonadati</taxon>
        <taxon>Thermodesulfobacteriota</taxon>
        <taxon>Desulfuromonadia</taxon>
        <taxon>Desulfuromonadales</taxon>
        <taxon>Desulfuromonadaceae</taxon>
        <taxon>Desulfuromonas</taxon>
    </lineage>
</organism>
<dbReference type="NCBIfam" id="TIGR03162">
    <property type="entry name" value="ribazole_cobC"/>
    <property type="match status" value="1"/>
</dbReference>
<dbReference type="EC" id="3.1.3.73" evidence="1"/>
<dbReference type="SMART" id="SM00855">
    <property type="entry name" value="PGAM"/>
    <property type="match status" value="1"/>
</dbReference>
<accession>A0A0M4CUX2</accession>
<feature type="active site" description="Tele-phosphohistidine intermediate" evidence="2">
    <location>
        <position position="11"/>
    </location>
</feature>
<dbReference type="GO" id="GO:0043755">
    <property type="term" value="F:alpha-ribazole phosphatase activity"/>
    <property type="evidence" value="ECO:0007669"/>
    <property type="project" value="UniProtKB-UniRule"/>
</dbReference>
<dbReference type="PANTHER" id="PTHR48100">
    <property type="entry name" value="BROAD-SPECIFICITY PHOSPHATASE YOR283W-RELATED"/>
    <property type="match status" value="1"/>
</dbReference>
<dbReference type="Gene3D" id="3.40.50.1240">
    <property type="entry name" value="Phosphoglycerate mutase-like"/>
    <property type="match status" value="1"/>
</dbReference>
<dbReference type="EMBL" id="CP010802">
    <property type="protein sequence ID" value="ALC15404.1"/>
    <property type="molecule type" value="Genomic_DNA"/>
</dbReference>
<evidence type="ECO:0000313" key="5">
    <source>
        <dbReference type="Proteomes" id="UP000057158"/>
    </source>
</evidence>
<evidence type="ECO:0000256" key="2">
    <source>
        <dbReference type="PIRSR" id="PIRSR613078-1"/>
    </source>
</evidence>
<dbReference type="GO" id="GO:0009236">
    <property type="term" value="P:cobalamin biosynthetic process"/>
    <property type="evidence" value="ECO:0007669"/>
    <property type="project" value="UniProtKB-UniRule"/>
</dbReference>
<dbReference type="InterPro" id="IPR029033">
    <property type="entry name" value="His_PPase_superfam"/>
</dbReference>
<feature type="binding site" evidence="3">
    <location>
        <position position="60"/>
    </location>
    <ligand>
        <name>substrate</name>
    </ligand>
</feature>